<dbReference type="Pfam" id="PF00015">
    <property type="entry name" value="MCPsignal"/>
    <property type="match status" value="1"/>
</dbReference>
<keyword evidence="3" id="KW-0812">Transmembrane</keyword>
<dbReference type="Proteomes" id="UP000802098">
    <property type="component" value="Unassembled WGS sequence"/>
</dbReference>
<evidence type="ECO:0000313" key="5">
    <source>
        <dbReference type="EMBL" id="NHK98332.1"/>
    </source>
</evidence>
<keyword evidence="1 2" id="KW-0807">Transducer</keyword>
<organism evidence="5 6">
    <name type="scientific">Rubrivivax benzoatilyticus</name>
    <dbReference type="NCBI Taxonomy" id="316997"/>
    <lineage>
        <taxon>Bacteria</taxon>
        <taxon>Pseudomonadati</taxon>
        <taxon>Pseudomonadota</taxon>
        <taxon>Betaproteobacteria</taxon>
        <taxon>Burkholderiales</taxon>
        <taxon>Sphaerotilaceae</taxon>
        <taxon>Rubrivivax</taxon>
    </lineage>
</organism>
<dbReference type="SUPFAM" id="SSF58104">
    <property type="entry name" value="Methyl-accepting chemotaxis protein (MCP) signaling domain"/>
    <property type="match status" value="1"/>
</dbReference>
<dbReference type="PANTHER" id="PTHR32089">
    <property type="entry name" value="METHYL-ACCEPTING CHEMOTAXIS PROTEIN MCPB"/>
    <property type="match status" value="1"/>
</dbReference>
<proteinExistence type="predicted"/>
<dbReference type="EMBL" id="JAAOCD010000003">
    <property type="protein sequence ID" value="NHK98332.1"/>
    <property type="molecule type" value="Genomic_DNA"/>
</dbReference>
<keyword evidence="3" id="KW-1133">Transmembrane helix</keyword>
<evidence type="ECO:0000256" key="3">
    <source>
        <dbReference type="SAM" id="Phobius"/>
    </source>
</evidence>
<keyword evidence="6" id="KW-1185">Reference proteome</keyword>
<evidence type="ECO:0000313" key="6">
    <source>
        <dbReference type="Proteomes" id="UP000802098"/>
    </source>
</evidence>
<dbReference type="PROSITE" id="PS50111">
    <property type="entry name" value="CHEMOTAXIS_TRANSDUC_2"/>
    <property type="match status" value="1"/>
</dbReference>
<reference evidence="5 6" key="1">
    <citation type="submission" date="2020-03" db="EMBL/GenBank/DDBJ databases">
        <title>Rubrivivax benzoatilyticus JA2 (sequenced after 10 years sub-culturing).</title>
        <authorList>
            <person name="Gupta D."/>
            <person name="Chintalapati S."/>
            <person name="Chintalapati V.R."/>
        </authorList>
    </citation>
    <scope>NUCLEOTIDE SEQUENCE [LARGE SCALE GENOMIC DNA]</scope>
    <source>
        <strain evidence="5 6">JA2-Mal</strain>
    </source>
</reference>
<evidence type="ECO:0000256" key="1">
    <source>
        <dbReference type="ARBA" id="ARBA00023224"/>
    </source>
</evidence>
<name>A0ABX0HTH3_9BURK</name>
<keyword evidence="3" id="KW-0472">Membrane</keyword>
<accession>A0ABX0HTH3</accession>
<dbReference type="PANTHER" id="PTHR32089:SF112">
    <property type="entry name" value="LYSOZYME-LIKE PROTEIN-RELATED"/>
    <property type="match status" value="1"/>
</dbReference>
<dbReference type="SMART" id="SM00283">
    <property type="entry name" value="MA"/>
    <property type="match status" value="1"/>
</dbReference>
<comment type="caution">
    <text evidence="5">The sequence shown here is derived from an EMBL/GenBank/DDBJ whole genome shotgun (WGS) entry which is preliminary data.</text>
</comment>
<feature type="transmembrane region" description="Helical" evidence="3">
    <location>
        <begin position="20"/>
        <end position="37"/>
    </location>
</feature>
<gene>
    <name evidence="5" type="ORF">G7087_08095</name>
</gene>
<protein>
    <recommendedName>
        <fullName evidence="4">Methyl-accepting transducer domain-containing protein</fullName>
    </recommendedName>
</protein>
<dbReference type="RefSeq" id="WP_081467625.1">
    <property type="nucleotide sequence ID" value="NZ_JAAOCD010000003.1"/>
</dbReference>
<dbReference type="Gene3D" id="1.10.287.950">
    <property type="entry name" value="Methyl-accepting chemotaxis protein"/>
    <property type="match status" value="1"/>
</dbReference>
<sequence>MNERAEPSPRPWRRLPGQRVLILTALALAGLALHLIWPGSVPWSTPLAALGGALLGLRLGERYGHTMSRHSEAGQRVRQDIQTLQQAFDVLKAQVGATIKTSEEAVMSMMERMNRVHANTMDLRERILEAVSRSQALSSDSLSRAGEHGRAVASLARHQEDFEARQAENLGRVREVAERVRQLTPLAALIGDIARQTNLLAINASIEAARAGTEGAGFKVVATEVRRLSTQTSEAARQISDGIHHAATAIDAEMNRVDASQGESAAQQLGEIACHIQVMSDTLADVVPYLGELSGRMDDGMAVVTGDIVDTLGDMQFQDINRQLLEQINTALGSLSEHFAQVYELIDGTAPPPPVMLEELLTRWTDNYVMHAQRVAHGLGTAARAAAAAPPDPPLHLASTHGPRIELF</sequence>
<evidence type="ECO:0000256" key="2">
    <source>
        <dbReference type="PROSITE-ProRule" id="PRU00284"/>
    </source>
</evidence>
<evidence type="ECO:0000259" key="4">
    <source>
        <dbReference type="PROSITE" id="PS50111"/>
    </source>
</evidence>
<feature type="domain" description="Methyl-accepting transducer" evidence="4">
    <location>
        <begin position="125"/>
        <end position="305"/>
    </location>
</feature>
<dbReference type="InterPro" id="IPR004089">
    <property type="entry name" value="MCPsignal_dom"/>
</dbReference>